<accession>L8E828</accession>
<reference evidence="1" key="1">
    <citation type="journal article" date="2013" name="PLoS ONE">
        <title>Direct detection of alternative open reading frames translation products in human significantly expands the proteome.</title>
        <authorList>
            <person name="Vanderperre B."/>
            <person name="Lucier J.-F."/>
            <person name="Motard J."/>
            <person name="Tremblay G."/>
            <person name="Vanderperre S."/>
            <person name="Wisztorski M."/>
            <person name="Salzet M."/>
            <person name="Boisvert F.-M."/>
            <person name="Roucou X."/>
        </authorList>
    </citation>
    <scope>NUCLEOTIDE SEQUENCE</scope>
</reference>
<protein>
    <submittedName>
        <fullName evidence="1">Alternative protein MDC1</fullName>
    </submittedName>
</protein>
<gene>
    <name evidence="1" type="primary">MDC1</name>
</gene>
<dbReference type="EMBL" id="HF583953">
    <property type="protein sequence ID" value="CCQ43450.1"/>
    <property type="molecule type" value="Genomic_DNA"/>
</dbReference>
<dbReference type="ChiTaRS" id="MDC1">
    <property type="organism name" value="human"/>
</dbReference>
<dbReference type="AlphaFoldDB" id="L8E828"/>
<evidence type="ECO:0000313" key="1">
    <source>
        <dbReference type="EMBL" id="CCQ43450.1"/>
    </source>
</evidence>
<organism evidence="1">
    <name type="scientific">Homo sapiens</name>
    <name type="common">Human</name>
    <dbReference type="NCBI Taxonomy" id="9606"/>
    <lineage>
        <taxon>Eukaryota</taxon>
        <taxon>Metazoa</taxon>
        <taxon>Chordata</taxon>
        <taxon>Craniata</taxon>
        <taxon>Vertebrata</taxon>
        <taxon>Euteleostomi</taxon>
        <taxon>Mammalia</taxon>
        <taxon>Eutheria</taxon>
        <taxon>Euarchontoglires</taxon>
        <taxon>Primates</taxon>
        <taxon>Haplorrhini</taxon>
        <taxon>Catarrhini</taxon>
        <taxon>Hominidae</taxon>
        <taxon>Homo</taxon>
    </lineage>
</organism>
<sequence>MWMMTAGLLEGQLRSIWKGLSLLASSTATLMRKKRGSQQPQLSFL</sequence>
<name>L8E828_HUMAN</name>
<dbReference type="OrthoDB" id="342264at2759"/>
<proteinExistence type="predicted"/>